<proteinExistence type="predicted"/>
<gene>
    <name evidence="2" type="ORF">PDEL0327_LOCUS1288</name>
</gene>
<name>A0A7S0TAE9_9STRA</name>
<dbReference type="GO" id="GO:0009773">
    <property type="term" value="P:photosynthetic electron transport in photosystem I"/>
    <property type="evidence" value="ECO:0007669"/>
    <property type="project" value="InterPro"/>
</dbReference>
<dbReference type="EMBL" id="HBFG01001719">
    <property type="protein sequence ID" value="CAD8729795.1"/>
    <property type="molecule type" value="Transcribed_RNA"/>
</dbReference>
<feature type="chain" id="PRO_5031208981" evidence="1">
    <location>
        <begin position="21"/>
        <end position="128"/>
    </location>
</feature>
<evidence type="ECO:0000256" key="1">
    <source>
        <dbReference type="SAM" id="SignalP"/>
    </source>
</evidence>
<dbReference type="GO" id="GO:0009644">
    <property type="term" value="P:response to high light intensity"/>
    <property type="evidence" value="ECO:0007669"/>
    <property type="project" value="InterPro"/>
</dbReference>
<sequence length="128" mass="13710">MKTYQTIFLLFALVLSAANAFNSQMGSSFVVTQRPMAYDAPRTASPARTGVSSLQMGGKVAKFGVFSPAVYGAKIVLGTARLNKLRGKGISLHSQTITDFCIWVGAAHLRTKLIKKAKTNGDILGFLV</sequence>
<dbReference type="PANTHER" id="PTHR35709">
    <property type="entry name" value="PROTEIN PROTON GRADIENT REGULATION 5, CHLOROPLASTIC"/>
    <property type="match status" value="1"/>
</dbReference>
<feature type="signal peptide" evidence="1">
    <location>
        <begin position="1"/>
        <end position="20"/>
    </location>
</feature>
<dbReference type="InterPro" id="IPR037497">
    <property type="entry name" value="PGR5"/>
</dbReference>
<reference evidence="2" key="1">
    <citation type="submission" date="2021-01" db="EMBL/GenBank/DDBJ databases">
        <authorList>
            <person name="Corre E."/>
            <person name="Pelletier E."/>
            <person name="Niang G."/>
            <person name="Scheremetjew M."/>
            <person name="Finn R."/>
            <person name="Kale V."/>
            <person name="Holt S."/>
            <person name="Cochrane G."/>
            <person name="Meng A."/>
            <person name="Brown T."/>
            <person name="Cohen L."/>
        </authorList>
    </citation>
    <scope>NUCLEOTIDE SEQUENCE</scope>
    <source>
        <strain evidence="2">B596</strain>
    </source>
</reference>
<dbReference type="PANTHER" id="PTHR35709:SF1">
    <property type="entry name" value="PROTEIN PROTON GRADIENT REGULATION 5, CHLOROPLASTIC"/>
    <property type="match status" value="1"/>
</dbReference>
<evidence type="ECO:0000313" key="2">
    <source>
        <dbReference type="EMBL" id="CAD8729795.1"/>
    </source>
</evidence>
<accession>A0A7S0TAE9</accession>
<protein>
    <submittedName>
        <fullName evidence="2">Uncharacterized protein</fullName>
    </submittedName>
</protein>
<dbReference type="AlphaFoldDB" id="A0A7S0TAE9"/>
<organism evidence="2">
    <name type="scientific">Pseudo-nitzschia delicatissima</name>
    <dbReference type="NCBI Taxonomy" id="44447"/>
    <lineage>
        <taxon>Eukaryota</taxon>
        <taxon>Sar</taxon>
        <taxon>Stramenopiles</taxon>
        <taxon>Ochrophyta</taxon>
        <taxon>Bacillariophyta</taxon>
        <taxon>Bacillariophyceae</taxon>
        <taxon>Bacillariophycidae</taxon>
        <taxon>Bacillariales</taxon>
        <taxon>Bacillariaceae</taxon>
        <taxon>Pseudo-nitzschia</taxon>
    </lineage>
</organism>
<keyword evidence="1" id="KW-0732">Signal</keyword>